<dbReference type="RefSeq" id="WP_159105602.1">
    <property type="nucleotide sequence ID" value="NZ_BEVZ01000002.1"/>
</dbReference>
<dbReference type="PROSITE" id="PS51257">
    <property type="entry name" value="PROKAR_LIPOPROTEIN"/>
    <property type="match status" value="1"/>
</dbReference>
<accession>A0ABV2YKT6</accession>
<proteinExistence type="predicted"/>
<feature type="transmembrane region" description="Helical" evidence="1">
    <location>
        <begin position="54"/>
        <end position="78"/>
    </location>
</feature>
<evidence type="ECO:0000313" key="3">
    <source>
        <dbReference type="Proteomes" id="UP001550850"/>
    </source>
</evidence>
<gene>
    <name evidence="2" type="ORF">AB0E65_19315</name>
</gene>
<reference evidence="2 3" key="1">
    <citation type="submission" date="2024-06" db="EMBL/GenBank/DDBJ databases">
        <title>The Natural Products Discovery Center: Release of the First 8490 Sequenced Strains for Exploring Actinobacteria Biosynthetic Diversity.</title>
        <authorList>
            <person name="Kalkreuter E."/>
            <person name="Kautsar S.A."/>
            <person name="Yang D."/>
            <person name="Bader C.D."/>
            <person name="Teijaro C.N."/>
            <person name="Fluegel L."/>
            <person name="Davis C.M."/>
            <person name="Simpson J.R."/>
            <person name="Lauterbach L."/>
            <person name="Steele A.D."/>
            <person name="Gui C."/>
            <person name="Meng S."/>
            <person name="Li G."/>
            <person name="Viehrig K."/>
            <person name="Ye F."/>
            <person name="Su P."/>
            <person name="Kiefer A.F."/>
            <person name="Nichols A."/>
            <person name="Cepeda A.J."/>
            <person name="Yan W."/>
            <person name="Fan B."/>
            <person name="Jiang Y."/>
            <person name="Adhikari A."/>
            <person name="Zheng C.-J."/>
            <person name="Schuster L."/>
            <person name="Cowan T.M."/>
            <person name="Smanski M.J."/>
            <person name="Chevrette M.G."/>
            <person name="De Carvalho L.P.S."/>
            <person name="Shen B."/>
        </authorList>
    </citation>
    <scope>NUCLEOTIDE SEQUENCE [LARGE SCALE GENOMIC DNA]</scope>
    <source>
        <strain evidence="2 3">NPDC038104</strain>
    </source>
</reference>
<keyword evidence="1" id="KW-0812">Transmembrane</keyword>
<keyword evidence="3" id="KW-1185">Reference proteome</keyword>
<sequence length="291" mass="30858">MAHRGRNYAWMLVMSMLVLGCEVMLGLVAGLVALATTESPGVVPGTLTLVFLPLLAVAGVLFGLLFSHVVVMPVVWLGDGLARLFRRPRAWWWVLPAAVLVALPASFLFVRRTDLTPTAAMPALWAAVVAFSLPPALLARLRGTGRSWRPVGRVALWGAGTVVGAGVLGALALATGVVDAYQPPSMTARALAGSWANGDPEVLVLHADGTATATGLSQFEDDGTRADPCDGRGAWTFDPGDDAWAQRVTVRVPGCVTREWEVGGSEDRPVLYVYVGDPDSAAVYELTRSER</sequence>
<feature type="transmembrane region" description="Helical" evidence="1">
    <location>
        <begin position="154"/>
        <end position="178"/>
    </location>
</feature>
<evidence type="ECO:0000313" key="2">
    <source>
        <dbReference type="EMBL" id="MEU3556336.1"/>
    </source>
</evidence>
<keyword evidence="1" id="KW-1133">Transmembrane helix</keyword>
<organism evidence="2 3">
    <name type="scientific">Streptomyces fragilis</name>
    <dbReference type="NCBI Taxonomy" id="67301"/>
    <lineage>
        <taxon>Bacteria</taxon>
        <taxon>Bacillati</taxon>
        <taxon>Actinomycetota</taxon>
        <taxon>Actinomycetes</taxon>
        <taxon>Kitasatosporales</taxon>
        <taxon>Streptomycetaceae</taxon>
        <taxon>Streptomyces</taxon>
    </lineage>
</organism>
<dbReference type="Proteomes" id="UP001550850">
    <property type="component" value="Unassembled WGS sequence"/>
</dbReference>
<feature type="transmembrane region" description="Helical" evidence="1">
    <location>
        <begin position="90"/>
        <end position="110"/>
    </location>
</feature>
<feature type="transmembrane region" description="Helical" evidence="1">
    <location>
        <begin position="12"/>
        <end position="34"/>
    </location>
</feature>
<protein>
    <recommendedName>
        <fullName evidence="4">Integral membrane protein</fullName>
    </recommendedName>
</protein>
<evidence type="ECO:0000256" key="1">
    <source>
        <dbReference type="SAM" id="Phobius"/>
    </source>
</evidence>
<keyword evidence="1" id="KW-0472">Membrane</keyword>
<comment type="caution">
    <text evidence="2">The sequence shown here is derived from an EMBL/GenBank/DDBJ whole genome shotgun (WGS) entry which is preliminary data.</text>
</comment>
<dbReference type="EMBL" id="JBEZUR010000031">
    <property type="protein sequence ID" value="MEU3556336.1"/>
    <property type="molecule type" value="Genomic_DNA"/>
</dbReference>
<feature type="transmembrane region" description="Helical" evidence="1">
    <location>
        <begin position="122"/>
        <end position="142"/>
    </location>
</feature>
<name>A0ABV2YKT6_9ACTN</name>
<evidence type="ECO:0008006" key="4">
    <source>
        <dbReference type="Google" id="ProtNLM"/>
    </source>
</evidence>